<comment type="caution">
    <text evidence="1">The sequence shown here is derived from an EMBL/GenBank/DDBJ whole genome shotgun (WGS) entry which is preliminary data.</text>
</comment>
<reference evidence="1 2" key="2">
    <citation type="submission" date="2018-06" db="EMBL/GenBank/DDBJ databases">
        <title>Metagenomic assembly of (sub)arctic Cyanobacteria and their associated microbiome from non-axenic cultures.</title>
        <authorList>
            <person name="Baurain D."/>
        </authorList>
    </citation>
    <scope>NUCLEOTIDE SEQUENCE [LARGE SCALE GENOMIC DNA]</scope>
    <source>
        <strain evidence="1">ULC041bin1</strain>
    </source>
</reference>
<dbReference type="AlphaFoldDB" id="A0A2W4Y3F8"/>
<dbReference type="Proteomes" id="UP000249081">
    <property type="component" value="Unassembled WGS sequence"/>
</dbReference>
<evidence type="ECO:0008006" key="3">
    <source>
        <dbReference type="Google" id="ProtNLM"/>
    </source>
</evidence>
<reference evidence="2" key="1">
    <citation type="submission" date="2018-04" db="EMBL/GenBank/DDBJ databases">
        <authorList>
            <person name="Cornet L."/>
        </authorList>
    </citation>
    <scope>NUCLEOTIDE SEQUENCE [LARGE SCALE GENOMIC DNA]</scope>
</reference>
<accession>A0A2W4Y3F8</accession>
<proteinExistence type="predicted"/>
<protein>
    <recommendedName>
        <fullName evidence="3">CopG family transcriptional regulator</fullName>
    </recommendedName>
</protein>
<evidence type="ECO:0000313" key="2">
    <source>
        <dbReference type="Proteomes" id="UP000249081"/>
    </source>
</evidence>
<organism evidence="1 2">
    <name type="scientific">Shackletoniella antarctica</name>
    <dbReference type="NCBI Taxonomy" id="268115"/>
    <lineage>
        <taxon>Bacteria</taxon>
        <taxon>Bacillati</taxon>
        <taxon>Cyanobacteriota</taxon>
        <taxon>Cyanophyceae</taxon>
        <taxon>Oculatellales</taxon>
        <taxon>Oculatellaceae</taxon>
        <taxon>Shackletoniella</taxon>
    </lineage>
</organism>
<dbReference type="EMBL" id="QBMN01000055">
    <property type="protein sequence ID" value="PZO42011.1"/>
    <property type="molecule type" value="Genomic_DNA"/>
</dbReference>
<name>A0A2W4Y3F8_9CYAN</name>
<evidence type="ECO:0000313" key="1">
    <source>
        <dbReference type="EMBL" id="PZO42011.1"/>
    </source>
</evidence>
<gene>
    <name evidence="1" type="ORF">DCF17_09665</name>
</gene>
<sequence length="72" mass="8125">MEGTPIVLPQPLQENLEAIAKNQDKTVLDLVQEALNLYIFALQRIQPKSIGMGESEYSDLSERVDDLLWQAP</sequence>